<evidence type="ECO:0000313" key="2">
    <source>
        <dbReference type="Proteomes" id="UP001154015"/>
    </source>
</evidence>
<proteinExistence type="predicted"/>
<sequence length="76" mass="7761">MGTVGRGGGNGPGPRGLSGFRRCSLFGSRGRFLVSGGGGLRGPVGLASVQLNGRGVMFGSRGRGPRARRLHKVRLA</sequence>
<protein>
    <recommendedName>
        <fullName evidence="3">DUF4236 domain-containing protein</fullName>
    </recommendedName>
</protein>
<keyword evidence="2" id="KW-1185">Reference proteome</keyword>
<evidence type="ECO:0008006" key="3">
    <source>
        <dbReference type="Google" id="ProtNLM"/>
    </source>
</evidence>
<reference evidence="1" key="1">
    <citation type="submission" date="2022-03" db="EMBL/GenBank/DDBJ databases">
        <authorList>
            <person name="Leyn A S."/>
        </authorList>
    </citation>
    <scope>NUCLEOTIDE SEQUENCE</scope>
    <source>
        <strain evidence="1">Streptomyces globisporus 4-3</strain>
    </source>
</reference>
<accession>A0ABN8V5L7</accession>
<evidence type="ECO:0000313" key="1">
    <source>
        <dbReference type="EMBL" id="CAH9418022.1"/>
    </source>
</evidence>
<name>A0ABN8V5L7_STRGL</name>
<dbReference type="Proteomes" id="UP001154015">
    <property type="component" value="Unassembled WGS sequence"/>
</dbReference>
<comment type="caution">
    <text evidence="1">The sequence shown here is derived from an EMBL/GenBank/DDBJ whole genome shotgun (WGS) entry which is preliminary data.</text>
</comment>
<gene>
    <name evidence="1" type="ORF">SGL43_05070</name>
</gene>
<dbReference type="EMBL" id="CAKXYP010000015">
    <property type="protein sequence ID" value="CAH9418022.1"/>
    <property type="molecule type" value="Genomic_DNA"/>
</dbReference>
<organism evidence="1 2">
    <name type="scientific">Streptomyces globisporus</name>
    <dbReference type="NCBI Taxonomy" id="1908"/>
    <lineage>
        <taxon>Bacteria</taxon>
        <taxon>Bacillati</taxon>
        <taxon>Actinomycetota</taxon>
        <taxon>Actinomycetes</taxon>
        <taxon>Kitasatosporales</taxon>
        <taxon>Streptomycetaceae</taxon>
        <taxon>Streptomyces</taxon>
    </lineage>
</organism>